<dbReference type="EMBL" id="KA645841">
    <property type="protein sequence ID" value="AFP60470.1"/>
    <property type="molecule type" value="mRNA"/>
</dbReference>
<proteinExistence type="evidence at transcript level"/>
<dbReference type="GO" id="GO:0005789">
    <property type="term" value="C:endoplasmic reticulum membrane"/>
    <property type="evidence" value="ECO:0007669"/>
    <property type="project" value="UniProtKB-SubCell"/>
</dbReference>
<keyword evidence="9" id="KW-0492">Microsome</keyword>
<dbReference type="CDD" id="cd11056">
    <property type="entry name" value="CYP6-like"/>
    <property type="match status" value="1"/>
</dbReference>
<evidence type="ECO:0000256" key="14">
    <source>
        <dbReference type="PIRSR" id="PIRSR602401-1"/>
    </source>
</evidence>
<evidence type="ECO:0000256" key="2">
    <source>
        <dbReference type="ARBA" id="ARBA00003690"/>
    </source>
</evidence>
<keyword evidence="10 15" id="KW-0560">Oxidoreductase</keyword>
<dbReference type="VEuPathDB" id="VectorBase:MDOA001059"/>
<reference evidence="16" key="1">
    <citation type="submission" date="2012-08" db="EMBL/GenBank/DDBJ databases">
        <title>Transcriptome of adult Musca domestica launches a platform for comparative house fly gene expression and characterization of differential gene expression among resistant and susceptible house flies.</title>
        <authorList>
            <person name="Liu N."/>
            <person name="Zhang L."/>
            <person name="Li M."/>
            <person name="Reid W."/>
        </authorList>
    </citation>
    <scope>NUCLEOTIDE SEQUENCE</scope>
    <source>
        <strain evidence="16">ALHF</strain>
        <tissue evidence="16">Whole body</tissue>
    </source>
</reference>
<keyword evidence="13" id="KW-0472">Membrane</keyword>
<feature type="binding site" description="axial binding residue" evidence="14">
    <location>
        <position position="340"/>
    </location>
    <ligand>
        <name>heme</name>
        <dbReference type="ChEBI" id="CHEBI:30413"/>
    </ligand>
    <ligandPart>
        <name>Fe</name>
        <dbReference type="ChEBI" id="CHEBI:18248"/>
    </ligandPart>
</feature>
<dbReference type="PRINTS" id="PR00385">
    <property type="entry name" value="P450"/>
</dbReference>
<keyword evidence="7 14" id="KW-0479">Metal-binding</keyword>
<evidence type="ECO:0000256" key="3">
    <source>
        <dbReference type="ARBA" id="ARBA00004174"/>
    </source>
</evidence>
<evidence type="ECO:0000256" key="12">
    <source>
        <dbReference type="ARBA" id="ARBA00023033"/>
    </source>
</evidence>
<dbReference type="InterPro" id="IPR017972">
    <property type="entry name" value="Cyt_P450_CS"/>
</dbReference>
<dbReference type="AlphaFoldDB" id="T1PAP4"/>
<comment type="subcellular location">
    <subcellularLocation>
        <location evidence="4">Endoplasmic reticulum membrane</location>
        <topology evidence="4">Peripheral membrane protein</topology>
    </subcellularLocation>
    <subcellularLocation>
        <location evidence="3">Microsome membrane</location>
        <topology evidence="3">Peripheral membrane protein</topology>
    </subcellularLocation>
</comment>
<dbReference type="GO" id="GO:0016705">
    <property type="term" value="F:oxidoreductase activity, acting on paired donors, with incorporation or reduction of molecular oxygen"/>
    <property type="evidence" value="ECO:0007669"/>
    <property type="project" value="InterPro"/>
</dbReference>
<comment type="function">
    <text evidence="2">May be involved in the metabolism of insect hormones and in the breakdown of synthetic insecticides.</text>
</comment>
<dbReference type="GO" id="GO:0004497">
    <property type="term" value="F:monooxygenase activity"/>
    <property type="evidence" value="ECO:0007669"/>
    <property type="project" value="UniProtKB-KW"/>
</dbReference>
<dbReference type="PANTHER" id="PTHR24292:SF84">
    <property type="entry name" value="CYTOCHROME P450 28A5-RELATED"/>
    <property type="match status" value="1"/>
</dbReference>
<keyword evidence="6 14" id="KW-0349">Heme</keyword>
<evidence type="ECO:0000256" key="5">
    <source>
        <dbReference type="ARBA" id="ARBA00010617"/>
    </source>
</evidence>
<evidence type="ECO:0000313" key="16">
    <source>
        <dbReference type="EMBL" id="AFP60470.1"/>
    </source>
</evidence>
<dbReference type="InterPro" id="IPR002401">
    <property type="entry name" value="Cyt_P450_E_grp-I"/>
</dbReference>
<keyword evidence="8" id="KW-0256">Endoplasmic reticulum</keyword>
<evidence type="ECO:0000256" key="13">
    <source>
        <dbReference type="ARBA" id="ARBA00023136"/>
    </source>
</evidence>
<name>T1PAP4_MUSDO</name>
<dbReference type="GO" id="GO:0020037">
    <property type="term" value="F:heme binding"/>
    <property type="evidence" value="ECO:0007669"/>
    <property type="project" value="InterPro"/>
</dbReference>
<organism evidence="16">
    <name type="scientific">Musca domestica</name>
    <name type="common">House fly</name>
    <dbReference type="NCBI Taxonomy" id="7370"/>
    <lineage>
        <taxon>Eukaryota</taxon>
        <taxon>Metazoa</taxon>
        <taxon>Ecdysozoa</taxon>
        <taxon>Arthropoda</taxon>
        <taxon>Hexapoda</taxon>
        <taxon>Insecta</taxon>
        <taxon>Pterygota</taxon>
        <taxon>Neoptera</taxon>
        <taxon>Endopterygota</taxon>
        <taxon>Diptera</taxon>
        <taxon>Brachycera</taxon>
        <taxon>Muscomorpha</taxon>
        <taxon>Muscoidea</taxon>
        <taxon>Muscidae</taxon>
        <taxon>Musca</taxon>
    </lineage>
</organism>
<keyword evidence="11 14" id="KW-0408">Iron</keyword>
<evidence type="ECO:0000256" key="1">
    <source>
        <dbReference type="ARBA" id="ARBA00001971"/>
    </source>
</evidence>
<dbReference type="Gene3D" id="1.10.630.10">
    <property type="entry name" value="Cytochrome P450"/>
    <property type="match status" value="1"/>
</dbReference>
<accession>T1PAP4</accession>
<evidence type="ECO:0000256" key="7">
    <source>
        <dbReference type="ARBA" id="ARBA00022723"/>
    </source>
</evidence>
<dbReference type="InterPro" id="IPR001128">
    <property type="entry name" value="Cyt_P450"/>
</dbReference>
<dbReference type="PROSITE" id="PS00086">
    <property type="entry name" value="CYTOCHROME_P450"/>
    <property type="match status" value="1"/>
</dbReference>
<evidence type="ECO:0000256" key="4">
    <source>
        <dbReference type="ARBA" id="ARBA00004406"/>
    </source>
</evidence>
<comment type="similarity">
    <text evidence="5 15">Belongs to the cytochrome P450 family.</text>
</comment>
<evidence type="ECO:0000256" key="8">
    <source>
        <dbReference type="ARBA" id="ARBA00022824"/>
    </source>
</evidence>
<keyword evidence="12 15" id="KW-0503">Monooxygenase</keyword>
<evidence type="ECO:0000256" key="15">
    <source>
        <dbReference type="RuleBase" id="RU000461"/>
    </source>
</evidence>
<dbReference type="GO" id="GO:0005506">
    <property type="term" value="F:iron ion binding"/>
    <property type="evidence" value="ECO:0007669"/>
    <property type="project" value="InterPro"/>
</dbReference>
<dbReference type="SUPFAM" id="SSF48264">
    <property type="entry name" value="Cytochrome P450"/>
    <property type="match status" value="1"/>
</dbReference>
<evidence type="ECO:0000256" key="9">
    <source>
        <dbReference type="ARBA" id="ARBA00022848"/>
    </source>
</evidence>
<sequence length="396" mass="45345">MADKNTDFILGNNPFVLTGEEWKERRAEITPGFTTNRIKTVFPVTNKVCQTMIDFIRQQMKIGNKDGIDGKDLSLRYTCEVVTDCVLGLSADAFANRPSPILVMTKNLFDQSFVFIAYTLLAGMLPWIKKVKKLRFIPKPVEEFFVNLMENSLSMRKEQKQKGVNEDRVDFINYMLYLQEKKNLQIPELTAHTMTFLLDGFETTANVLSHCLLLLGRDPKRQQILRNEILAKLGSTNDFDTIMDLPYLDACIHETLRLFPPGAFSTKLCTESIEFENRNGKPLKINEGTTVVLPIHALMADEEHYENASSFEPERFLDGGLKKYKDQGLYLAFGDGPRICLGMRFALTQIKGALVEIVRNFEIRVNSKTRTDNQFDPTYFLMRLDGGIWLEFDSIN</sequence>
<evidence type="ECO:0000256" key="10">
    <source>
        <dbReference type="ARBA" id="ARBA00023002"/>
    </source>
</evidence>
<evidence type="ECO:0000256" key="11">
    <source>
        <dbReference type="ARBA" id="ARBA00023004"/>
    </source>
</evidence>
<dbReference type="Pfam" id="PF00067">
    <property type="entry name" value="p450"/>
    <property type="match status" value="1"/>
</dbReference>
<protein>
    <submittedName>
        <fullName evidence="16">Cytochrome P450</fullName>
    </submittedName>
</protein>
<dbReference type="InterPro" id="IPR036396">
    <property type="entry name" value="Cyt_P450_sf"/>
</dbReference>
<dbReference type="PRINTS" id="PR00463">
    <property type="entry name" value="EP450I"/>
</dbReference>
<comment type="cofactor">
    <cofactor evidence="1 14">
        <name>heme</name>
        <dbReference type="ChEBI" id="CHEBI:30413"/>
    </cofactor>
</comment>
<dbReference type="VEuPathDB" id="VectorBase:MDOMA2_001739"/>
<evidence type="ECO:0000256" key="6">
    <source>
        <dbReference type="ARBA" id="ARBA00022617"/>
    </source>
</evidence>
<dbReference type="PANTHER" id="PTHR24292">
    <property type="entry name" value="CYTOCHROME P450"/>
    <property type="match status" value="1"/>
</dbReference>
<dbReference type="InterPro" id="IPR050476">
    <property type="entry name" value="Insect_CytP450_Detox"/>
</dbReference>